<feature type="transmembrane region" description="Helical" evidence="1">
    <location>
        <begin position="62"/>
        <end position="80"/>
    </location>
</feature>
<evidence type="ECO:0000313" key="3">
    <source>
        <dbReference type="Proteomes" id="UP000070505"/>
    </source>
</evidence>
<accession>A0A135Z830</accession>
<keyword evidence="1" id="KW-0812">Transmembrane</keyword>
<keyword evidence="1" id="KW-1133">Transmembrane helix</keyword>
<dbReference type="PATRIC" id="fig|2702.101.peg.577"/>
<proteinExistence type="predicted"/>
<gene>
    <name evidence="2" type="ORF">HMPREF3230_00594</name>
</gene>
<reference evidence="2 3" key="1">
    <citation type="submission" date="2016-02" db="EMBL/GenBank/DDBJ databases">
        <authorList>
            <person name="Wen L."/>
            <person name="He K."/>
            <person name="Yang H."/>
        </authorList>
    </citation>
    <scope>NUCLEOTIDE SEQUENCE [LARGE SCALE GENOMIC DNA]</scope>
    <source>
        <strain evidence="2 3">CMW7778B</strain>
    </source>
</reference>
<comment type="caution">
    <text evidence="2">The sequence shown here is derived from an EMBL/GenBank/DDBJ whole genome shotgun (WGS) entry which is preliminary data.</text>
</comment>
<feature type="transmembrane region" description="Helical" evidence="1">
    <location>
        <begin position="36"/>
        <end position="56"/>
    </location>
</feature>
<organism evidence="2 3">
    <name type="scientific">Gardnerella vaginalis</name>
    <dbReference type="NCBI Taxonomy" id="2702"/>
    <lineage>
        <taxon>Bacteria</taxon>
        <taxon>Bacillati</taxon>
        <taxon>Actinomycetota</taxon>
        <taxon>Actinomycetes</taxon>
        <taxon>Bifidobacteriales</taxon>
        <taxon>Bifidobacteriaceae</taxon>
        <taxon>Gardnerella</taxon>
    </lineage>
</organism>
<sequence>MQHLRRSDKEKGFQPIVVARTTLSKILHQNVMSKKYLYIIASVLSSAASLLGVAIASTFVNYASGIVFAVLSLALAYRAGGEDK</sequence>
<keyword evidence="1" id="KW-0472">Membrane</keyword>
<evidence type="ECO:0000256" key="1">
    <source>
        <dbReference type="SAM" id="Phobius"/>
    </source>
</evidence>
<protein>
    <submittedName>
        <fullName evidence="2">Uncharacterized protein</fullName>
    </submittedName>
</protein>
<dbReference type="EMBL" id="LSRC01000020">
    <property type="protein sequence ID" value="KXI17795.1"/>
    <property type="molecule type" value="Genomic_DNA"/>
</dbReference>
<name>A0A135Z830_GARVA</name>
<evidence type="ECO:0000313" key="2">
    <source>
        <dbReference type="EMBL" id="KXI17795.1"/>
    </source>
</evidence>
<dbReference type="AlphaFoldDB" id="A0A135Z830"/>
<dbReference type="Proteomes" id="UP000070505">
    <property type="component" value="Unassembled WGS sequence"/>
</dbReference>